<feature type="transmembrane region" description="Helical" evidence="2">
    <location>
        <begin position="604"/>
        <end position="632"/>
    </location>
</feature>
<dbReference type="InterPro" id="IPR038765">
    <property type="entry name" value="Papain-like_cys_pep_sf"/>
</dbReference>
<comment type="caution">
    <text evidence="4">The sequence shown here is derived from an EMBL/GenBank/DDBJ whole genome shotgun (WGS) entry which is preliminary data.</text>
</comment>
<dbReference type="PANTHER" id="PTHR42736">
    <property type="entry name" value="PROTEIN-GLUTAMINE GAMMA-GLUTAMYLTRANSFERASE"/>
    <property type="match status" value="1"/>
</dbReference>
<gene>
    <name evidence="4" type="ORF">GALL_253580</name>
</gene>
<keyword evidence="2" id="KW-0812">Transmembrane</keyword>
<dbReference type="PANTHER" id="PTHR42736:SF1">
    <property type="entry name" value="PROTEIN-GLUTAMINE GAMMA-GLUTAMYLTRANSFERASE"/>
    <property type="match status" value="1"/>
</dbReference>
<feature type="transmembrane region" description="Helical" evidence="2">
    <location>
        <begin position="225"/>
        <end position="246"/>
    </location>
</feature>
<dbReference type="InterPro" id="IPR052901">
    <property type="entry name" value="Bact_TGase-like"/>
</dbReference>
<dbReference type="SMART" id="SM00460">
    <property type="entry name" value="TGc"/>
    <property type="match status" value="1"/>
</dbReference>
<dbReference type="Gene3D" id="3.10.620.30">
    <property type="match status" value="1"/>
</dbReference>
<dbReference type="InterPro" id="IPR002931">
    <property type="entry name" value="Transglutaminase-like"/>
</dbReference>
<feature type="transmembrane region" description="Helical" evidence="2">
    <location>
        <begin position="125"/>
        <end position="145"/>
    </location>
</feature>
<accession>A0A1J5RL27</accession>
<dbReference type="AlphaFoldDB" id="A0A1J5RL27"/>
<feature type="transmembrane region" description="Helical" evidence="2">
    <location>
        <begin position="39"/>
        <end position="57"/>
    </location>
</feature>
<feature type="domain" description="Transglutaminase-like" evidence="3">
    <location>
        <begin position="481"/>
        <end position="551"/>
    </location>
</feature>
<evidence type="ECO:0000256" key="2">
    <source>
        <dbReference type="SAM" id="Phobius"/>
    </source>
</evidence>
<feature type="compositionally biased region" description="Pro residues" evidence="1">
    <location>
        <begin position="573"/>
        <end position="585"/>
    </location>
</feature>
<dbReference type="InterPro" id="IPR021878">
    <property type="entry name" value="TgpA_N"/>
</dbReference>
<feature type="transmembrane region" description="Helical" evidence="2">
    <location>
        <begin position="177"/>
        <end position="193"/>
    </location>
</feature>
<dbReference type="Pfam" id="PF11992">
    <property type="entry name" value="TgpA_N"/>
    <property type="match status" value="1"/>
</dbReference>
<proteinExistence type="predicted"/>
<feature type="transmembrane region" description="Helical" evidence="2">
    <location>
        <begin position="152"/>
        <end position="171"/>
    </location>
</feature>
<name>A0A1J5RL27_9ZZZZ</name>
<evidence type="ECO:0000313" key="4">
    <source>
        <dbReference type="EMBL" id="OIQ92687.1"/>
    </source>
</evidence>
<feature type="region of interest" description="Disordered" evidence="1">
    <location>
        <begin position="545"/>
        <end position="598"/>
    </location>
</feature>
<evidence type="ECO:0000259" key="3">
    <source>
        <dbReference type="SMART" id="SM00460"/>
    </source>
</evidence>
<reference evidence="4" key="1">
    <citation type="submission" date="2016-10" db="EMBL/GenBank/DDBJ databases">
        <title>Sequence of Gallionella enrichment culture.</title>
        <authorList>
            <person name="Poehlein A."/>
            <person name="Muehling M."/>
            <person name="Daniel R."/>
        </authorList>
    </citation>
    <scope>NUCLEOTIDE SEQUENCE</scope>
</reference>
<keyword evidence="2" id="KW-0472">Membrane</keyword>
<dbReference type="Pfam" id="PF01841">
    <property type="entry name" value="Transglut_core"/>
    <property type="match status" value="1"/>
</dbReference>
<sequence>MNRETVRGLGARLIDVVATAVLVGAGLVGFGPAFGGTGWVIAAATGLVLGLAVAAVGAVRRWGVLTLAALVAVIYLLVAGPLAVPDQTTAHVLPTLASTRAVLVAAVRAWKDVLTLTPPVGEHPAVLVVPLLTGLVAAAVTASVALRASRPWWALVPAAVAFITPIALGTIDPAAPVVQGAVFAAVAIGWAVWRREARALATNLAADVDAGARSALVRSRVSTGAGMLVVVGVAAFALTPVTAAAVPRHTLRETVVPPLDLRAYHSPLVGFRSYVKNQDKDVLFTVAGLPAGGRVRLATLDGYNGVVYDVTEGGAGATFEPVSGTLPGTGPTTRLTITSTAYSGVWLPDSGDLRSITFSGPRATALARSAYYDTNTGVAITTAGLAPGDSYSLDAVLPHTWTDAQLKGDQFANVTLPSTTNVPDAVQASAGQMAGAGTDPVTAVRNLQRALSTQGFFSHGLQGEAASRSGHTAERIAALLSAAQMVGDDEQYAVAMALMARQLGIPARVVMGFYPADPNATGTVAITGDDVHAWVEVDFAGAGWVPFDPTPPKSQTVTQQAPKPRSNPKPQVLQPPVPPKAPAELPPDTRQDKSKTSSSVLNQWWASALRTAGLGMIPVVVLGGPLVLIAWLKRRRWRRRATADEPIARVSGGWHEVVDRAADLGTRVPTGATRRETAVVLAERYPSTEVAPLAARADTAVFGAGEPAEDEITELWRQVDEIVTAMYRSVGCWARMRARFSVRSLVADGRRQRSAAAEPPGTRAEGVRARALAVIHTLATRSGRRR</sequence>
<dbReference type="SUPFAM" id="SSF54001">
    <property type="entry name" value="Cysteine proteinases"/>
    <property type="match status" value="1"/>
</dbReference>
<feature type="transmembrane region" description="Helical" evidence="2">
    <location>
        <begin position="64"/>
        <end position="84"/>
    </location>
</feature>
<keyword evidence="2" id="KW-1133">Transmembrane helix</keyword>
<feature type="transmembrane region" description="Helical" evidence="2">
    <location>
        <begin position="12"/>
        <end position="33"/>
    </location>
</feature>
<protein>
    <submittedName>
        <fullName evidence="4">Transglutaminase-like superfamily protein</fullName>
    </submittedName>
</protein>
<dbReference type="EMBL" id="MLJW01000225">
    <property type="protein sequence ID" value="OIQ92687.1"/>
    <property type="molecule type" value="Genomic_DNA"/>
</dbReference>
<evidence type="ECO:0000256" key="1">
    <source>
        <dbReference type="SAM" id="MobiDB-lite"/>
    </source>
</evidence>
<organism evidence="4">
    <name type="scientific">mine drainage metagenome</name>
    <dbReference type="NCBI Taxonomy" id="410659"/>
    <lineage>
        <taxon>unclassified sequences</taxon>
        <taxon>metagenomes</taxon>
        <taxon>ecological metagenomes</taxon>
    </lineage>
</organism>